<dbReference type="InterPro" id="IPR012347">
    <property type="entry name" value="Ferritin-like"/>
</dbReference>
<keyword evidence="1" id="KW-0812">Transmembrane</keyword>
<evidence type="ECO:0000256" key="1">
    <source>
        <dbReference type="SAM" id="Phobius"/>
    </source>
</evidence>
<keyword evidence="3" id="KW-1185">Reference proteome</keyword>
<comment type="caution">
    <text evidence="2">The sequence shown here is derived from an EMBL/GenBank/DDBJ whole genome shotgun (WGS) entry which is preliminary data.</text>
</comment>
<proteinExistence type="predicted"/>
<dbReference type="Pfam" id="PF11553">
    <property type="entry name" value="DUF3231"/>
    <property type="match status" value="2"/>
</dbReference>
<sequence length="339" mass="39068">MERYSHDAHLTSSEIANLWSQYMNDSMSICVIKHYLQHVKDQEIRDILEYALELATGHISQITRFLNEENFPIPLGFTEEDVNLDAPPIFSDKLVIHYMYIMTVHGLSGYAGSLNTSIRDDQVQYFISCNQEAMELYRRITKTMREKGMINRPPDLNPPEEVTMIQKQNYLSGGWFGPKRPLNAVEVSGIYFNMKKDVVKICMEIASKQMTSSKELRNYFERGKKICDKQYNEFSKLLTESDLPSAVKLDDQVTNTTIPAFSDKLMLFHILNLLSTAAGYYGAALALSQRRDLGTTYFSMIIEVLKYAEDGINIMIKNGWMEEPPTFVDRDRLSKKKKK</sequence>
<evidence type="ECO:0000313" key="2">
    <source>
        <dbReference type="EMBL" id="MFD2638848.1"/>
    </source>
</evidence>
<feature type="transmembrane region" description="Helical" evidence="1">
    <location>
        <begin position="265"/>
        <end position="287"/>
    </location>
</feature>
<dbReference type="RefSeq" id="WP_377328613.1">
    <property type="nucleotide sequence ID" value="NZ_JBHUMZ010000019.1"/>
</dbReference>
<organism evidence="2 3">
    <name type="scientific">Piscibacillus salipiscarius</name>
    <dbReference type="NCBI Taxonomy" id="299480"/>
    <lineage>
        <taxon>Bacteria</taxon>
        <taxon>Bacillati</taxon>
        <taxon>Bacillota</taxon>
        <taxon>Bacilli</taxon>
        <taxon>Bacillales</taxon>
        <taxon>Bacillaceae</taxon>
        <taxon>Piscibacillus</taxon>
    </lineage>
</organism>
<gene>
    <name evidence="2" type="ORF">ACFSW4_08235</name>
</gene>
<name>A0ABW5QA62_9BACI</name>
<dbReference type="Gene3D" id="1.20.1260.10">
    <property type="match status" value="2"/>
</dbReference>
<keyword evidence="1" id="KW-1133">Transmembrane helix</keyword>
<dbReference type="EMBL" id="JBHUMZ010000019">
    <property type="protein sequence ID" value="MFD2638848.1"/>
    <property type="molecule type" value="Genomic_DNA"/>
</dbReference>
<accession>A0ABW5QA62</accession>
<dbReference type="Proteomes" id="UP001597452">
    <property type="component" value="Unassembled WGS sequence"/>
</dbReference>
<evidence type="ECO:0000313" key="3">
    <source>
        <dbReference type="Proteomes" id="UP001597452"/>
    </source>
</evidence>
<protein>
    <submittedName>
        <fullName evidence="2">DUF3231 family protein</fullName>
    </submittedName>
</protein>
<dbReference type="InterPro" id="IPR021617">
    <property type="entry name" value="DUF3231"/>
</dbReference>
<keyword evidence="1" id="KW-0472">Membrane</keyword>
<reference evidence="3" key="1">
    <citation type="journal article" date="2019" name="Int. J. Syst. Evol. Microbiol.">
        <title>The Global Catalogue of Microorganisms (GCM) 10K type strain sequencing project: providing services to taxonomists for standard genome sequencing and annotation.</title>
        <authorList>
            <consortium name="The Broad Institute Genomics Platform"/>
            <consortium name="The Broad Institute Genome Sequencing Center for Infectious Disease"/>
            <person name="Wu L."/>
            <person name="Ma J."/>
        </authorList>
    </citation>
    <scope>NUCLEOTIDE SEQUENCE [LARGE SCALE GENOMIC DNA]</scope>
    <source>
        <strain evidence="3">TISTR 1571</strain>
    </source>
</reference>